<dbReference type="Proteomes" id="UP000235786">
    <property type="component" value="Unassembled WGS sequence"/>
</dbReference>
<evidence type="ECO:0000313" key="2">
    <source>
        <dbReference type="Proteomes" id="UP000235786"/>
    </source>
</evidence>
<keyword evidence="2" id="KW-1185">Reference proteome</keyword>
<organism evidence="1 2">
    <name type="scientific">Hyaloscypha variabilis (strain UAMH 11265 / GT02V1 / F)</name>
    <name type="common">Meliniomyces variabilis</name>
    <dbReference type="NCBI Taxonomy" id="1149755"/>
    <lineage>
        <taxon>Eukaryota</taxon>
        <taxon>Fungi</taxon>
        <taxon>Dikarya</taxon>
        <taxon>Ascomycota</taxon>
        <taxon>Pezizomycotina</taxon>
        <taxon>Leotiomycetes</taxon>
        <taxon>Helotiales</taxon>
        <taxon>Hyaloscyphaceae</taxon>
        <taxon>Hyaloscypha</taxon>
        <taxon>Hyaloscypha variabilis</taxon>
    </lineage>
</organism>
<gene>
    <name evidence="1" type="ORF">L207DRAFT_614875</name>
</gene>
<dbReference type="EMBL" id="KZ613969">
    <property type="protein sequence ID" value="PMD30056.1"/>
    <property type="molecule type" value="Genomic_DNA"/>
</dbReference>
<reference evidence="1 2" key="1">
    <citation type="submission" date="2016-04" db="EMBL/GenBank/DDBJ databases">
        <title>A degradative enzymes factory behind the ericoid mycorrhizal symbiosis.</title>
        <authorList>
            <consortium name="DOE Joint Genome Institute"/>
            <person name="Martino E."/>
            <person name="Morin E."/>
            <person name="Grelet G."/>
            <person name="Kuo A."/>
            <person name="Kohler A."/>
            <person name="Daghino S."/>
            <person name="Barry K."/>
            <person name="Choi C."/>
            <person name="Cichocki N."/>
            <person name="Clum A."/>
            <person name="Copeland A."/>
            <person name="Hainaut M."/>
            <person name="Haridas S."/>
            <person name="Labutti K."/>
            <person name="Lindquist E."/>
            <person name="Lipzen A."/>
            <person name="Khouja H.-R."/>
            <person name="Murat C."/>
            <person name="Ohm R."/>
            <person name="Olson A."/>
            <person name="Spatafora J."/>
            <person name="Veneault-Fourrey C."/>
            <person name="Henrissat B."/>
            <person name="Grigoriev I."/>
            <person name="Martin F."/>
            <person name="Perotto S."/>
        </authorList>
    </citation>
    <scope>NUCLEOTIDE SEQUENCE [LARGE SCALE GENOMIC DNA]</scope>
    <source>
        <strain evidence="1 2">F</strain>
    </source>
</reference>
<evidence type="ECO:0000313" key="1">
    <source>
        <dbReference type="EMBL" id="PMD30056.1"/>
    </source>
</evidence>
<sequence>MSNLQSVSQDRLNESTMLARDLIFNVGHGNVFCCKTFTSTIHRKAKDPAPASSARMLSYLDRLVTCANTDDLSGPPRRDHEKDFATLNSAKFLVKMFTIDDHPGVLVVYMTPSDLKKEWGSMIEISRGNFNFGEQFSECVPMFEGTETLDAELRCEEHGARWYVEIYMRKEDVA</sequence>
<name>A0A2J6QUW8_HYAVF</name>
<accession>A0A2J6QUW8</accession>
<protein>
    <submittedName>
        <fullName evidence="1">Uncharacterized protein</fullName>
    </submittedName>
</protein>
<proteinExistence type="predicted"/>
<dbReference type="AlphaFoldDB" id="A0A2J6QUW8"/>
<dbReference type="OrthoDB" id="10361645at2759"/>